<dbReference type="Proteomes" id="UP000612680">
    <property type="component" value="Chromosome"/>
</dbReference>
<reference evidence="2 3" key="1">
    <citation type="submission" date="2020-06" db="EMBL/GenBank/DDBJ databases">
        <title>Dyadobacter sandarakinus sp. nov., isolated from the soil of the Arctic Yellow River Station.</title>
        <authorList>
            <person name="Zhang Y."/>
            <person name="Peng F."/>
        </authorList>
    </citation>
    <scope>NUCLEOTIDE SEQUENCE [LARGE SCALE GENOMIC DNA]</scope>
    <source>
        <strain evidence="2 3">Q3-56</strain>
    </source>
</reference>
<evidence type="ECO:0008006" key="4">
    <source>
        <dbReference type="Google" id="ProtNLM"/>
    </source>
</evidence>
<proteinExistence type="predicted"/>
<dbReference type="EMBL" id="CP056775">
    <property type="protein sequence ID" value="QRR04261.1"/>
    <property type="molecule type" value="Genomic_DNA"/>
</dbReference>
<evidence type="ECO:0000313" key="2">
    <source>
        <dbReference type="EMBL" id="QRR04261.1"/>
    </source>
</evidence>
<sequence>MVRLLLTLVLYFFLHRINAQAPSARRWSSNGISGLKSYNRKEKQPNFLVLRAGLTQFYGELYEQDMHGMAGVGAGRWVNKNWALKFEYTAGKLGGQEASFFNTYFINTYNTFELHAQWDLTRQFSHFEPGDLHLNAYAGLGLMIFNANAFDLTDGRMLRFTGSKLSARNPLFLRWGKPRGAPGIRNTHEGILPLGICSEYHFLNHWKLIFDFRFYFIRTDKADATSGMRLSNPEESESYSDTPNDKFSYISAGLGFQF</sequence>
<evidence type="ECO:0000256" key="1">
    <source>
        <dbReference type="SAM" id="SignalP"/>
    </source>
</evidence>
<keyword evidence="3" id="KW-1185">Reference proteome</keyword>
<evidence type="ECO:0000313" key="3">
    <source>
        <dbReference type="Proteomes" id="UP000612680"/>
    </source>
</evidence>
<gene>
    <name evidence="2" type="ORF">HWI92_18505</name>
</gene>
<feature type="signal peptide" evidence="1">
    <location>
        <begin position="1"/>
        <end position="21"/>
    </location>
</feature>
<accession>A0ABX7IDN5</accession>
<keyword evidence="1" id="KW-0732">Signal</keyword>
<name>A0ABX7IDN5_9BACT</name>
<organism evidence="2 3">
    <name type="scientific">Dyadobacter sandarakinus</name>
    <dbReference type="NCBI Taxonomy" id="2747268"/>
    <lineage>
        <taxon>Bacteria</taxon>
        <taxon>Pseudomonadati</taxon>
        <taxon>Bacteroidota</taxon>
        <taxon>Cytophagia</taxon>
        <taxon>Cytophagales</taxon>
        <taxon>Spirosomataceae</taxon>
        <taxon>Dyadobacter</taxon>
    </lineage>
</organism>
<protein>
    <recommendedName>
        <fullName evidence="4">Outer membrane protein beta-barrel domain-containing protein</fullName>
    </recommendedName>
</protein>
<feature type="chain" id="PRO_5045147816" description="Outer membrane protein beta-barrel domain-containing protein" evidence="1">
    <location>
        <begin position="22"/>
        <end position="258"/>
    </location>
</feature>